<evidence type="ECO:0000256" key="2">
    <source>
        <dbReference type="ARBA" id="ARBA00022679"/>
    </source>
</evidence>
<protein>
    <submittedName>
        <fullName evidence="3">Acyltransferase</fullName>
    </submittedName>
</protein>
<comment type="similarity">
    <text evidence="1">Belongs to the transferase hexapeptide repeat family.</text>
</comment>
<dbReference type="AlphaFoldDB" id="A0A6I4SYQ3"/>
<evidence type="ECO:0000313" key="3">
    <source>
        <dbReference type="EMBL" id="MXO60558.1"/>
    </source>
</evidence>
<organism evidence="3 4">
    <name type="scientific">Croceibacterium salegens</name>
    <dbReference type="NCBI Taxonomy" id="1737568"/>
    <lineage>
        <taxon>Bacteria</taxon>
        <taxon>Pseudomonadati</taxon>
        <taxon>Pseudomonadota</taxon>
        <taxon>Alphaproteobacteria</taxon>
        <taxon>Sphingomonadales</taxon>
        <taxon>Erythrobacteraceae</taxon>
        <taxon>Croceibacterium</taxon>
    </lineage>
</organism>
<keyword evidence="3" id="KW-0012">Acyltransferase</keyword>
<dbReference type="Pfam" id="PF14602">
    <property type="entry name" value="Hexapep_2"/>
    <property type="match status" value="1"/>
</dbReference>
<dbReference type="EMBL" id="WTYM01000052">
    <property type="protein sequence ID" value="MXO60558.1"/>
    <property type="molecule type" value="Genomic_DNA"/>
</dbReference>
<dbReference type="InterPro" id="IPR051159">
    <property type="entry name" value="Hexapeptide_acetyltransf"/>
</dbReference>
<gene>
    <name evidence="3" type="ORF">GRI89_13515</name>
</gene>
<dbReference type="PANTHER" id="PTHR23416">
    <property type="entry name" value="SIALIC ACID SYNTHASE-RELATED"/>
    <property type="match status" value="1"/>
</dbReference>
<proteinExistence type="inferred from homology"/>
<dbReference type="GO" id="GO:0008374">
    <property type="term" value="F:O-acyltransferase activity"/>
    <property type="evidence" value="ECO:0007669"/>
    <property type="project" value="TreeGrafter"/>
</dbReference>
<dbReference type="Proteomes" id="UP000433652">
    <property type="component" value="Unassembled WGS sequence"/>
</dbReference>
<dbReference type="SUPFAM" id="SSF51161">
    <property type="entry name" value="Trimeric LpxA-like enzymes"/>
    <property type="match status" value="1"/>
</dbReference>
<evidence type="ECO:0000256" key="1">
    <source>
        <dbReference type="ARBA" id="ARBA00007274"/>
    </source>
</evidence>
<evidence type="ECO:0000313" key="4">
    <source>
        <dbReference type="Proteomes" id="UP000433652"/>
    </source>
</evidence>
<dbReference type="CDD" id="cd04647">
    <property type="entry name" value="LbH_MAT_like"/>
    <property type="match status" value="1"/>
</dbReference>
<dbReference type="InterPro" id="IPR011004">
    <property type="entry name" value="Trimer_LpxA-like_sf"/>
</dbReference>
<dbReference type="Gene3D" id="2.160.10.10">
    <property type="entry name" value="Hexapeptide repeat proteins"/>
    <property type="match status" value="1"/>
</dbReference>
<sequence length="148" mass="15846">MKGDVTIYGSALNMFSAEPYMVTLGNNVFISVGVRFVCHDGSTLPFRKHYPSLDIAAPIIVGDNVFIGAGALILKGVAIGNDCIVGANSVVTKDVPSGHIVAGNPAKIIKTTAEWLESARLRSLEIGHLHGEKKHREYKRIFGVGKTT</sequence>
<reference evidence="3 4" key="1">
    <citation type="submission" date="2019-12" db="EMBL/GenBank/DDBJ databases">
        <title>Genomic-based taxomic classification of the family Erythrobacteraceae.</title>
        <authorList>
            <person name="Xu L."/>
        </authorList>
    </citation>
    <scope>NUCLEOTIDE SEQUENCE [LARGE SCALE GENOMIC DNA]</scope>
    <source>
        <strain evidence="3 4">MCCC 1K01500</strain>
    </source>
</reference>
<dbReference type="PANTHER" id="PTHR23416:SF23">
    <property type="entry name" value="ACETYLTRANSFERASE C18B11.09C-RELATED"/>
    <property type="match status" value="1"/>
</dbReference>
<name>A0A6I4SYQ3_9SPHN</name>
<dbReference type="OrthoDB" id="9815592at2"/>
<dbReference type="InterPro" id="IPR001451">
    <property type="entry name" value="Hexapep"/>
</dbReference>
<comment type="caution">
    <text evidence="3">The sequence shown here is derived from an EMBL/GenBank/DDBJ whole genome shotgun (WGS) entry which is preliminary data.</text>
</comment>
<keyword evidence="2 3" id="KW-0808">Transferase</keyword>
<accession>A0A6I4SYQ3</accession>
<keyword evidence="4" id="KW-1185">Reference proteome</keyword>